<keyword evidence="4" id="KW-0964">Secreted</keyword>
<evidence type="ECO:0000256" key="4">
    <source>
        <dbReference type="ARBA" id="ARBA00022525"/>
    </source>
</evidence>
<organism evidence="8 9">
    <name type="scientific">Indicator maculatus</name>
    <name type="common">spotted honeyguide</name>
    <dbReference type="NCBI Taxonomy" id="545262"/>
    <lineage>
        <taxon>Eukaryota</taxon>
        <taxon>Metazoa</taxon>
        <taxon>Chordata</taxon>
        <taxon>Craniata</taxon>
        <taxon>Vertebrata</taxon>
        <taxon>Euteleostomi</taxon>
        <taxon>Archelosauria</taxon>
        <taxon>Archosauria</taxon>
        <taxon>Dinosauria</taxon>
        <taxon>Saurischia</taxon>
        <taxon>Theropoda</taxon>
        <taxon>Coelurosauria</taxon>
        <taxon>Aves</taxon>
        <taxon>Neognathae</taxon>
        <taxon>Neoaves</taxon>
        <taxon>Telluraves</taxon>
        <taxon>Coraciimorphae</taxon>
        <taxon>Piciformes</taxon>
        <taxon>Indicatoridae</taxon>
        <taxon>Indicator</taxon>
    </lineage>
</organism>
<accession>A0A7L1GIV6</accession>
<feature type="non-terminal residue" evidence="8">
    <location>
        <position position="1"/>
    </location>
</feature>
<evidence type="ECO:0000256" key="6">
    <source>
        <dbReference type="ARBA" id="ARBA00023118"/>
    </source>
</evidence>
<sequence>MLCLNFILLIVLLLGASLGDAFPSDALKKTCSLSKYQFIVPHELKAMQKMKKEFKDLMLLSDRRCHTNLFHRRKSLAPAELSVPDRLMMVEAELDFAITMLELPAPTRFAEMRQRPLAFLTQAQEDLRDCMAIEAPSHQPSRKLRQQLQKLETARKTETTGCLEASAILHLFQILNNLQCAALRDECT</sequence>
<dbReference type="GO" id="GO:0051607">
    <property type="term" value="P:defense response to virus"/>
    <property type="evidence" value="ECO:0007669"/>
    <property type="project" value="UniProtKB-KW"/>
</dbReference>
<dbReference type="Gene3D" id="1.20.1250.60">
    <property type="entry name" value="Interferon lambda"/>
    <property type="match status" value="1"/>
</dbReference>
<dbReference type="OrthoDB" id="9897984at2759"/>
<dbReference type="PANTHER" id="PTHR31943">
    <property type="entry name" value="INTERLEUKIN-28 AND 29"/>
    <property type="match status" value="1"/>
</dbReference>
<dbReference type="GO" id="GO:0005125">
    <property type="term" value="F:cytokine activity"/>
    <property type="evidence" value="ECO:0007669"/>
    <property type="project" value="UniProtKB-KW"/>
</dbReference>
<keyword evidence="9" id="KW-1185">Reference proteome</keyword>
<proteinExistence type="inferred from homology"/>
<feature type="chain" id="PRO_5029861584" evidence="7">
    <location>
        <begin position="22"/>
        <end position="188"/>
    </location>
</feature>
<dbReference type="GO" id="GO:0045087">
    <property type="term" value="P:innate immune response"/>
    <property type="evidence" value="ECO:0007669"/>
    <property type="project" value="TreeGrafter"/>
</dbReference>
<comment type="similarity">
    <text evidence="2">Belongs to the lambda interferon family.</text>
</comment>
<dbReference type="PANTHER" id="PTHR31943:SF1">
    <property type="entry name" value="INTERFERON LAMBDA-2-RELATED"/>
    <property type="match status" value="1"/>
</dbReference>
<feature type="signal peptide" evidence="7">
    <location>
        <begin position="1"/>
        <end position="21"/>
    </location>
</feature>
<feature type="non-terminal residue" evidence="8">
    <location>
        <position position="188"/>
    </location>
</feature>
<comment type="caution">
    <text evidence="8">The sequence shown here is derived from an EMBL/GenBank/DDBJ whole genome shotgun (WGS) entry which is preliminary data.</text>
</comment>
<gene>
    <name evidence="8" type="primary">Ifnl3</name>
    <name evidence="8" type="ORF">INDMAC_R07850</name>
</gene>
<dbReference type="Pfam" id="PF15177">
    <property type="entry name" value="IL28A"/>
    <property type="match status" value="1"/>
</dbReference>
<evidence type="ECO:0000256" key="2">
    <source>
        <dbReference type="ARBA" id="ARBA00008717"/>
    </source>
</evidence>
<keyword evidence="5 7" id="KW-0732">Signal</keyword>
<dbReference type="GO" id="GO:0050778">
    <property type="term" value="P:positive regulation of immune response"/>
    <property type="evidence" value="ECO:0007669"/>
    <property type="project" value="InterPro"/>
</dbReference>
<dbReference type="InterPro" id="IPR029177">
    <property type="entry name" value="INF_lambda"/>
</dbReference>
<keyword evidence="3" id="KW-0202">Cytokine</keyword>
<reference evidence="8 9" key="1">
    <citation type="submission" date="2019-09" db="EMBL/GenBank/DDBJ databases">
        <title>Bird 10,000 Genomes (B10K) Project - Family phase.</title>
        <authorList>
            <person name="Zhang G."/>
        </authorList>
    </citation>
    <scope>NUCLEOTIDE SEQUENCE [LARGE SCALE GENOMIC DNA]</scope>
    <source>
        <strain evidence="8">B10K-DU-001-78</strain>
        <tissue evidence="8">Muscle</tissue>
    </source>
</reference>
<dbReference type="AlphaFoldDB" id="A0A7L1GIV6"/>
<evidence type="ECO:0000256" key="3">
    <source>
        <dbReference type="ARBA" id="ARBA00022514"/>
    </source>
</evidence>
<comment type="subcellular location">
    <subcellularLocation>
        <location evidence="1">Secreted</location>
    </subcellularLocation>
</comment>
<keyword evidence="6" id="KW-0051">Antiviral defense</keyword>
<dbReference type="EMBL" id="VXBD01008076">
    <property type="protein sequence ID" value="NXN13231.1"/>
    <property type="molecule type" value="Genomic_DNA"/>
</dbReference>
<evidence type="ECO:0000256" key="7">
    <source>
        <dbReference type="SAM" id="SignalP"/>
    </source>
</evidence>
<evidence type="ECO:0000256" key="5">
    <source>
        <dbReference type="ARBA" id="ARBA00022729"/>
    </source>
</evidence>
<evidence type="ECO:0000256" key="1">
    <source>
        <dbReference type="ARBA" id="ARBA00004613"/>
    </source>
</evidence>
<evidence type="ECO:0000313" key="8">
    <source>
        <dbReference type="EMBL" id="NXN13231.1"/>
    </source>
</evidence>
<dbReference type="GO" id="GO:0005615">
    <property type="term" value="C:extracellular space"/>
    <property type="evidence" value="ECO:0007669"/>
    <property type="project" value="UniProtKB-KW"/>
</dbReference>
<name>A0A7L1GIV6_9PICI</name>
<dbReference type="Proteomes" id="UP000557230">
    <property type="component" value="Unassembled WGS sequence"/>
</dbReference>
<dbReference type="GO" id="GO:0007259">
    <property type="term" value="P:cell surface receptor signaling pathway via JAK-STAT"/>
    <property type="evidence" value="ECO:0007669"/>
    <property type="project" value="InterPro"/>
</dbReference>
<dbReference type="InterPro" id="IPR038326">
    <property type="entry name" value="IFN-lambda_sf"/>
</dbReference>
<protein>
    <submittedName>
        <fullName evidence="8">IFNL3 protein</fullName>
    </submittedName>
</protein>
<evidence type="ECO:0000313" key="9">
    <source>
        <dbReference type="Proteomes" id="UP000557230"/>
    </source>
</evidence>